<evidence type="ECO:0000313" key="1">
    <source>
        <dbReference type="EMBL" id="KAK2752279.1"/>
    </source>
</evidence>
<evidence type="ECO:0000313" key="2">
    <source>
        <dbReference type="Proteomes" id="UP001281614"/>
    </source>
</evidence>
<name>A0AAE0D365_COLKA</name>
<proteinExistence type="predicted"/>
<protein>
    <recommendedName>
        <fullName evidence="3">NACHT-NTPase and P-loop NTPases N-terminal domain-containing protein</fullName>
    </recommendedName>
</protein>
<evidence type="ECO:0008006" key="3">
    <source>
        <dbReference type="Google" id="ProtNLM"/>
    </source>
</evidence>
<sequence>MDCLSVAASISGVISLAMQLSQTTCKLIAFLDIVKEAPTEIGRLNDLLKLVFGMSASVVNALEYQRTQRGEAAPGNEHLCEVLIICLKRLIPIQHIVDEVEAHQTRSNVIAKSWIKVKAALKKDEIMELERQLGQAMNVLNIMLTTSVLACVTPGAKPHLDMDINSVHQVSGGHTGADSEENCIMASDIRSTDNSNDVNGLRTESITTSLSSRSLGSNVTYGSGHSQFRFIAPKLDLVEHDPFDLIRCKFDKDDWRSGGSAILDAIDWLVTVRGWPLGLFNVEVPSIDYSKLKRRRTLQEWAPSYGDTWSG</sequence>
<dbReference type="Proteomes" id="UP001281614">
    <property type="component" value="Unassembled WGS sequence"/>
</dbReference>
<accession>A0AAE0D365</accession>
<dbReference type="AlphaFoldDB" id="A0AAE0D365"/>
<gene>
    <name evidence="1" type="ORF">CKAH01_17732</name>
</gene>
<comment type="caution">
    <text evidence="1">The sequence shown here is derived from an EMBL/GenBank/DDBJ whole genome shotgun (WGS) entry which is preliminary data.</text>
</comment>
<organism evidence="1 2">
    <name type="scientific">Colletotrichum kahawae</name>
    <name type="common">Coffee berry disease fungus</name>
    <dbReference type="NCBI Taxonomy" id="34407"/>
    <lineage>
        <taxon>Eukaryota</taxon>
        <taxon>Fungi</taxon>
        <taxon>Dikarya</taxon>
        <taxon>Ascomycota</taxon>
        <taxon>Pezizomycotina</taxon>
        <taxon>Sordariomycetes</taxon>
        <taxon>Hypocreomycetidae</taxon>
        <taxon>Glomerellales</taxon>
        <taxon>Glomerellaceae</taxon>
        <taxon>Colletotrichum</taxon>
        <taxon>Colletotrichum gloeosporioides species complex</taxon>
    </lineage>
</organism>
<reference evidence="1" key="1">
    <citation type="submission" date="2023-02" db="EMBL/GenBank/DDBJ databases">
        <title>Colletotrichum kahawae CIFC_Que2 genome sequencing and assembly.</title>
        <authorList>
            <person name="Baroncelli R."/>
        </authorList>
    </citation>
    <scope>NUCLEOTIDE SEQUENCE</scope>
    <source>
        <strain evidence="1">CIFC_Que2</strain>
    </source>
</reference>
<dbReference type="EMBL" id="VYYT01000252">
    <property type="protein sequence ID" value="KAK2752279.1"/>
    <property type="molecule type" value="Genomic_DNA"/>
</dbReference>
<keyword evidence="2" id="KW-1185">Reference proteome</keyword>